<dbReference type="PATRIC" id="fig|28087.4.peg.3045"/>
<sequence>MIKRILLIGIAFFLFYGPSSWAENKSSIIRPGNFFKVSTYVDTLTVTTVTPNWTYPKAGIKILTPGYTVAHINPTNNGYYLFSVSDIVPAKLTLSGPPGTVSAQLCLSGVGKGSSCELQTITVTKQKYAYVASGFNQIVYKCQVNSDGTLSRCESAHSPGVPSWIPESIAFATVNGIQYAYVASWPNGVVYQCTLNSEGSFDMCNALTPTGTFYSYAAGITFATINGIQYAYVSDDVANVYQCTLNNDGTFNTCIPTPTASTLGWIPVSTTFATIGGTQYAYVASDNGNLYQCSLNFGGLTNGTFNTCTIITPASGSPNWLPKSVTFATFGANAYAYVSDDNGDVFRCSLNSDGTFNQCSETPGAGVLDWSPRTVAFETFGGTQYAYVADYGTATSLFGDIYQCTLSAEGKFTSCVPTPVFGVVPWVNLWWVAFN</sequence>
<comment type="caution">
    <text evidence="1">The sequence shown here is derived from an EMBL/GenBank/DDBJ whole genome shotgun (WGS) entry which is preliminary data.</text>
</comment>
<protein>
    <submittedName>
        <fullName evidence="1">Secreted protein</fullName>
    </submittedName>
</protein>
<dbReference type="STRING" id="28087.Lsai_2838"/>
<reference evidence="1 2" key="1">
    <citation type="submission" date="2015-11" db="EMBL/GenBank/DDBJ databases">
        <title>Genomic analysis of 38 Legionella species identifies large and diverse effector repertoires.</title>
        <authorList>
            <person name="Burstein D."/>
            <person name="Amaro F."/>
            <person name="Zusman T."/>
            <person name="Lifshitz Z."/>
            <person name="Cohen O."/>
            <person name="Gilbert J.A."/>
            <person name="Pupko T."/>
            <person name="Shuman H.A."/>
            <person name="Segal G."/>
        </authorList>
    </citation>
    <scope>NUCLEOTIDE SEQUENCE [LARGE SCALE GENOMIC DNA]</scope>
    <source>
        <strain evidence="1 2">Mt.St.Helens-4</strain>
    </source>
</reference>
<dbReference type="EMBL" id="LNYV01000036">
    <property type="protein sequence ID" value="KTD55246.1"/>
    <property type="molecule type" value="Genomic_DNA"/>
</dbReference>
<dbReference type="Proteomes" id="UP000054621">
    <property type="component" value="Unassembled WGS sequence"/>
</dbReference>
<dbReference type="AlphaFoldDB" id="A0A0W0YFA0"/>
<organism evidence="1 2">
    <name type="scientific">Legionella sainthelensi</name>
    <dbReference type="NCBI Taxonomy" id="28087"/>
    <lineage>
        <taxon>Bacteria</taxon>
        <taxon>Pseudomonadati</taxon>
        <taxon>Pseudomonadota</taxon>
        <taxon>Gammaproteobacteria</taxon>
        <taxon>Legionellales</taxon>
        <taxon>Legionellaceae</taxon>
        <taxon>Legionella</taxon>
    </lineage>
</organism>
<dbReference type="RefSeq" id="WP_027272590.1">
    <property type="nucleotide sequence ID" value="NZ_CAAAJE010000013.1"/>
</dbReference>
<dbReference type="eggNOG" id="ENOG5031ESM">
    <property type="taxonomic scope" value="Bacteria"/>
</dbReference>
<dbReference type="SUPFAM" id="SSF63825">
    <property type="entry name" value="YWTD domain"/>
    <property type="match status" value="1"/>
</dbReference>
<dbReference type="OrthoDB" id="5647333at2"/>
<proteinExistence type="predicted"/>
<gene>
    <name evidence="1" type="ORF">Lsai_2838</name>
</gene>
<evidence type="ECO:0000313" key="1">
    <source>
        <dbReference type="EMBL" id="KTD55246.1"/>
    </source>
</evidence>
<evidence type="ECO:0000313" key="2">
    <source>
        <dbReference type="Proteomes" id="UP000054621"/>
    </source>
</evidence>
<name>A0A0W0YFA0_9GAMM</name>
<accession>A0A0W0YFA0</accession>